<evidence type="ECO:0000313" key="10">
    <source>
        <dbReference type="EMBL" id="AEA35389.1"/>
    </source>
</evidence>
<feature type="region of interest" description="Disordered" evidence="7">
    <location>
        <begin position="1"/>
        <end position="21"/>
    </location>
</feature>
<organism evidence="10">
    <name type="scientific">Micromonospora inyonensis</name>
    <dbReference type="NCBI Taxonomy" id="47866"/>
    <lineage>
        <taxon>Bacteria</taxon>
        <taxon>Bacillati</taxon>
        <taxon>Actinomycetota</taxon>
        <taxon>Actinomycetes</taxon>
        <taxon>Micromonosporales</taxon>
        <taxon>Micromonosporaceae</taxon>
        <taxon>Micromonospora</taxon>
    </lineage>
</organism>
<keyword evidence="5 8" id="KW-1133">Transmembrane helix</keyword>
<name>A0A059P1B0_9ACTN</name>
<feature type="transmembrane region" description="Helical" evidence="8">
    <location>
        <begin position="61"/>
        <end position="81"/>
    </location>
</feature>
<evidence type="ECO:0000256" key="2">
    <source>
        <dbReference type="ARBA" id="ARBA00022448"/>
    </source>
</evidence>
<evidence type="ECO:0000256" key="5">
    <source>
        <dbReference type="ARBA" id="ARBA00022989"/>
    </source>
</evidence>
<feature type="domain" description="Major facilitator superfamily (MFS) profile" evidence="9">
    <location>
        <begin position="27"/>
        <end position="467"/>
    </location>
</feature>
<dbReference type="SUPFAM" id="SSF103473">
    <property type="entry name" value="MFS general substrate transporter"/>
    <property type="match status" value="1"/>
</dbReference>
<dbReference type="PROSITE" id="PS51257">
    <property type="entry name" value="PROKAR_LIPOPROTEIN"/>
    <property type="match status" value="1"/>
</dbReference>
<feature type="transmembrane region" description="Helical" evidence="8">
    <location>
        <begin position="180"/>
        <end position="202"/>
    </location>
</feature>
<dbReference type="PANTHER" id="PTHR42718">
    <property type="entry name" value="MAJOR FACILITATOR SUPERFAMILY MULTIDRUG TRANSPORTER MFSC"/>
    <property type="match status" value="1"/>
</dbReference>
<reference evidence="10" key="1">
    <citation type="submission" date="2011-02" db="EMBL/GenBank/DDBJ databases">
        <authorList>
            <person name="Hong W."/>
            <person name="Zhang G."/>
            <person name="Lin Y."/>
            <person name="Rao Y."/>
        </authorList>
    </citation>
    <scope>NUCLEOTIDE SEQUENCE</scope>
    <source>
        <strain evidence="10">HP</strain>
    </source>
</reference>
<keyword evidence="3" id="KW-1003">Cell membrane</keyword>
<accession>A0A059P1B0</accession>
<feature type="transmembrane region" description="Helical" evidence="8">
    <location>
        <begin position="153"/>
        <end position="174"/>
    </location>
</feature>
<evidence type="ECO:0000256" key="6">
    <source>
        <dbReference type="ARBA" id="ARBA00023136"/>
    </source>
</evidence>
<evidence type="ECO:0000256" key="7">
    <source>
        <dbReference type="SAM" id="MobiDB-lite"/>
    </source>
</evidence>
<feature type="transmembrane region" description="Helical" evidence="8">
    <location>
        <begin position="411"/>
        <end position="432"/>
    </location>
</feature>
<comment type="subcellular location">
    <subcellularLocation>
        <location evidence="1">Cell membrane</location>
        <topology evidence="1">Multi-pass membrane protein</topology>
    </subcellularLocation>
</comment>
<evidence type="ECO:0000256" key="1">
    <source>
        <dbReference type="ARBA" id="ARBA00004651"/>
    </source>
</evidence>
<evidence type="ECO:0000256" key="4">
    <source>
        <dbReference type="ARBA" id="ARBA00022692"/>
    </source>
</evidence>
<protein>
    <submittedName>
        <fullName evidence="10">Putative transmembrane efflux protein</fullName>
    </submittedName>
</protein>
<feature type="transmembrane region" description="Helical" evidence="8">
    <location>
        <begin position="370"/>
        <end position="390"/>
    </location>
</feature>
<proteinExistence type="predicted"/>
<dbReference type="EMBL" id="JF431003">
    <property type="protein sequence ID" value="AEA35389.1"/>
    <property type="molecule type" value="Genomic_DNA"/>
</dbReference>
<feature type="transmembrane region" description="Helical" evidence="8">
    <location>
        <begin position="214"/>
        <end position="231"/>
    </location>
</feature>
<dbReference type="PANTHER" id="PTHR42718:SF46">
    <property type="entry name" value="BLR6921 PROTEIN"/>
    <property type="match status" value="1"/>
</dbReference>
<dbReference type="GO" id="GO:0022857">
    <property type="term" value="F:transmembrane transporter activity"/>
    <property type="evidence" value="ECO:0007669"/>
    <property type="project" value="InterPro"/>
</dbReference>
<keyword evidence="6 8" id="KW-0472">Membrane</keyword>
<dbReference type="PROSITE" id="PS50850">
    <property type="entry name" value="MFS"/>
    <property type="match status" value="1"/>
</dbReference>
<dbReference type="InterPro" id="IPR036259">
    <property type="entry name" value="MFS_trans_sf"/>
</dbReference>
<feature type="transmembrane region" description="Helical" evidence="8">
    <location>
        <begin position="93"/>
        <end position="112"/>
    </location>
</feature>
<feature type="transmembrane region" description="Helical" evidence="8">
    <location>
        <begin position="281"/>
        <end position="301"/>
    </location>
</feature>
<evidence type="ECO:0000256" key="8">
    <source>
        <dbReference type="SAM" id="Phobius"/>
    </source>
</evidence>
<dbReference type="AlphaFoldDB" id="A0A059P1B0"/>
<dbReference type="Pfam" id="PF07690">
    <property type="entry name" value="MFS_1"/>
    <property type="match status" value="1"/>
</dbReference>
<sequence length="468" mass="47958">MSDTAKQATGAARQQPDAAGPRKPGLVLALLAACALMIVLDSTVVYVALPQIQQSLEMSATALVWVVNAYALAFGGLMLLGGRAGDIVGQRRVLLVGRVIFGVASLLCGLAPSPEVLIAARALQGVGAALVAPTSLSLIPINFTDDAARNKAIGVYTGIAAAGGTLGLIIGGVLSDAASWRWVFFINVPVVALVLLLAPGAVKESQPQRGSFDVVGAVTSTGAMVALVYALVRTSTEGWGDPVVLVCLAVAAVLFTVLLLAERRARQPLLPLRLFTDRVRASGFVTLLFFPAAFAGLFFFLTQYFQGVWSYSALRTGFAFVPAAILVLVAAVLTGQLVPKLGPSVVAGIGAVLTTVAMLWLTQLSADGGYATSLLGPLVLGGFGAGLIYASVTASIMSNVAPEVTGAASSVLQAVQQIGPALGLAVLVTAAGTPADPVEGMRRAFWVAAVIAALPAVLALFNRRARTS</sequence>
<dbReference type="Gene3D" id="1.20.1720.10">
    <property type="entry name" value="Multidrug resistance protein D"/>
    <property type="match status" value="1"/>
</dbReference>
<feature type="transmembrane region" description="Helical" evidence="8">
    <location>
        <begin position="444"/>
        <end position="461"/>
    </location>
</feature>
<evidence type="ECO:0000259" key="9">
    <source>
        <dbReference type="PROSITE" id="PS50850"/>
    </source>
</evidence>
<feature type="transmembrane region" description="Helical" evidence="8">
    <location>
        <begin position="243"/>
        <end position="261"/>
    </location>
</feature>
<dbReference type="InterPro" id="IPR020846">
    <property type="entry name" value="MFS_dom"/>
</dbReference>
<feature type="transmembrane region" description="Helical" evidence="8">
    <location>
        <begin position="26"/>
        <end position="49"/>
    </location>
</feature>
<dbReference type="Gene3D" id="1.20.1250.20">
    <property type="entry name" value="MFS general substrate transporter like domains"/>
    <property type="match status" value="1"/>
</dbReference>
<keyword evidence="4 8" id="KW-0812">Transmembrane</keyword>
<dbReference type="CDD" id="cd17321">
    <property type="entry name" value="MFS_MMR_MDR_like"/>
    <property type="match status" value="1"/>
</dbReference>
<feature type="transmembrane region" description="Helical" evidence="8">
    <location>
        <begin position="345"/>
        <end position="364"/>
    </location>
</feature>
<evidence type="ECO:0000256" key="3">
    <source>
        <dbReference type="ARBA" id="ARBA00022475"/>
    </source>
</evidence>
<feature type="transmembrane region" description="Helical" evidence="8">
    <location>
        <begin position="313"/>
        <end position="333"/>
    </location>
</feature>
<feature type="transmembrane region" description="Helical" evidence="8">
    <location>
        <begin position="118"/>
        <end position="141"/>
    </location>
</feature>
<dbReference type="GO" id="GO:0005886">
    <property type="term" value="C:plasma membrane"/>
    <property type="evidence" value="ECO:0007669"/>
    <property type="project" value="UniProtKB-SubCell"/>
</dbReference>
<keyword evidence="2" id="KW-0813">Transport</keyword>
<dbReference type="InterPro" id="IPR011701">
    <property type="entry name" value="MFS"/>
</dbReference>